<feature type="region of interest" description="Disordered" evidence="1">
    <location>
        <begin position="1"/>
        <end position="33"/>
    </location>
</feature>
<feature type="compositionally biased region" description="Polar residues" evidence="1">
    <location>
        <begin position="1"/>
        <end position="14"/>
    </location>
</feature>
<protein>
    <submittedName>
        <fullName evidence="2">Uncharacterized protein</fullName>
    </submittedName>
</protein>
<dbReference type="Proteomes" id="UP001184150">
    <property type="component" value="Unassembled WGS sequence"/>
</dbReference>
<comment type="caution">
    <text evidence="2">The sequence shown here is derived from an EMBL/GenBank/DDBJ whole genome shotgun (WGS) entry which is preliminary data.</text>
</comment>
<accession>A0ABU1MPN3</accession>
<proteinExistence type="predicted"/>
<evidence type="ECO:0000313" key="3">
    <source>
        <dbReference type="Proteomes" id="UP001184150"/>
    </source>
</evidence>
<gene>
    <name evidence="2" type="ORF">J2792_003186</name>
</gene>
<name>A0ABU1MPN3_9SPHN</name>
<organism evidence="2 3">
    <name type="scientific">Novosphingobium capsulatum</name>
    <dbReference type="NCBI Taxonomy" id="13688"/>
    <lineage>
        <taxon>Bacteria</taxon>
        <taxon>Pseudomonadati</taxon>
        <taxon>Pseudomonadota</taxon>
        <taxon>Alphaproteobacteria</taxon>
        <taxon>Sphingomonadales</taxon>
        <taxon>Sphingomonadaceae</taxon>
        <taxon>Novosphingobium</taxon>
    </lineage>
</organism>
<evidence type="ECO:0000313" key="2">
    <source>
        <dbReference type="EMBL" id="MDR6512303.1"/>
    </source>
</evidence>
<sequence length="48" mass="5300">MNTQYTFATSNLHTTYPLPSPRGAQRPQPAPCGLSRQQLRDIVAQMVG</sequence>
<dbReference type="EMBL" id="JAVDRD010000009">
    <property type="protein sequence ID" value="MDR6512303.1"/>
    <property type="molecule type" value="Genomic_DNA"/>
</dbReference>
<keyword evidence="3" id="KW-1185">Reference proteome</keyword>
<evidence type="ECO:0000256" key="1">
    <source>
        <dbReference type="SAM" id="MobiDB-lite"/>
    </source>
</evidence>
<reference evidence="2 3" key="1">
    <citation type="submission" date="2023-07" db="EMBL/GenBank/DDBJ databases">
        <title>Sorghum-associated microbial communities from plants grown in Nebraska, USA.</title>
        <authorList>
            <person name="Schachtman D."/>
        </authorList>
    </citation>
    <scope>NUCLEOTIDE SEQUENCE [LARGE SCALE GENOMIC DNA]</scope>
    <source>
        <strain evidence="2 3">DS1027</strain>
    </source>
</reference>